<evidence type="ECO:0000313" key="2">
    <source>
        <dbReference type="EMBL" id="GFR96798.1"/>
    </source>
</evidence>
<dbReference type="AlphaFoldDB" id="A0AAV4HIA0"/>
<dbReference type="Proteomes" id="UP000762676">
    <property type="component" value="Unassembled WGS sequence"/>
</dbReference>
<proteinExistence type="predicted"/>
<gene>
    <name evidence="2" type="ORF">ElyMa_004460800</name>
</gene>
<protein>
    <recommendedName>
        <fullName evidence="4">BEN domain-containing protein</fullName>
    </recommendedName>
</protein>
<sequence length="690" mass="75848">MHKTIVPDGLIIPILFPSPTVVIFDRTVFYSSMEVYSVMSPPYTGFLQRFDPEIYFNKGNLPARTQVPREKDSMIADSVDDTQMLEQPNTQDYNADVSNTQMSCDDSMADIDILNVSTDFAKHCTDQRVSPLKSKLCNAVVVSDLNKVMSENQLSEEAVTEQSLVDPTKTSESLDILHLTSPSSNADVMQRYVEGRSICEASTILSVSPASVNTAATSLCVPYPVTPDISFHASNNTGDFHKLSAITLTARSHPSITANRKSSTPKIKGPVTFKDNYIATKQMKEISLRKAMFQKKISAQGSDSILNMGFTSDLASDQQNLALSPNKQQNEAGVLKKSKSKKRSIFKGLRQRIMCRKNLSLMSTLENTELEEPSCSERVKAALKPLTVKPNRFYGLSQPTIQNPMCGKTATTGTATVTFATLNETKQFVATCSPQSSTSTVFAAAPELTKFSSLQSLVTSPHTPILKDLDETLDVSSHAAAFESPAAHNLIDPNGLRNGSNRQLVVDYSCTAIPVKSASCSRNTESSPFKVPRIPQCSLTPTSSRRVRPKANLAAMKQQERCSSRTTRKEPGIRARLPSESSLSESNVTTWTTQQSFDMEVLKRSAGGVAELLTAFINDPSIAQFGAQLQDDTKSKSMLVSLCEKCEVRVKESKKDPNIFNLIKSRRSRAPTEEDVKQVVRRALYNPKPM</sequence>
<feature type="region of interest" description="Disordered" evidence="1">
    <location>
        <begin position="558"/>
        <end position="588"/>
    </location>
</feature>
<dbReference type="EMBL" id="BMAT01009017">
    <property type="protein sequence ID" value="GFR96798.1"/>
    <property type="molecule type" value="Genomic_DNA"/>
</dbReference>
<organism evidence="2 3">
    <name type="scientific">Elysia marginata</name>
    <dbReference type="NCBI Taxonomy" id="1093978"/>
    <lineage>
        <taxon>Eukaryota</taxon>
        <taxon>Metazoa</taxon>
        <taxon>Spiralia</taxon>
        <taxon>Lophotrochozoa</taxon>
        <taxon>Mollusca</taxon>
        <taxon>Gastropoda</taxon>
        <taxon>Heterobranchia</taxon>
        <taxon>Euthyneura</taxon>
        <taxon>Panpulmonata</taxon>
        <taxon>Sacoglossa</taxon>
        <taxon>Placobranchoidea</taxon>
        <taxon>Plakobranchidae</taxon>
        <taxon>Elysia</taxon>
    </lineage>
</organism>
<feature type="compositionally biased region" description="Polar residues" evidence="1">
    <location>
        <begin position="579"/>
        <end position="588"/>
    </location>
</feature>
<evidence type="ECO:0008006" key="4">
    <source>
        <dbReference type="Google" id="ProtNLM"/>
    </source>
</evidence>
<keyword evidence="3" id="KW-1185">Reference proteome</keyword>
<reference evidence="2 3" key="1">
    <citation type="journal article" date="2021" name="Elife">
        <title>Chloroplast acquisition without the gene transfer in kleptoplastic sea slugs, Plakobranchus ocellatus.</title>
        <authorList>
            <person name="Maeda T."/>
            <person name="Takahashi S."/>
            <person name="Yoshida T."/>
            <person name="Shimamura S."/>
            <person name="Takaki Y."/>
            <person name="Nagai Y."/>
            <person name="Toyoda A."/>
            <person name="Suzuki Y."/>
            <person name="Arimoto A."/>
            <person name="Ishii H."/>
            <person name="Satoh N."/>
            <person name="Nishiyama T."/>
            <person name="Hasebe M."/>
            <person name="Maruyama T."/>
            <person name="Minagawa J."/>
            <person name="Obokata J."/>
            <person name="Shigenobu S."/>
        </authorList>
    </citation>
    <scope>NUCLEOTIDE SEQUENCE [LARGE SCALE GENOMIC DNA]</scope>
</reference>
<comment type="caution">
    <text evidence="2">The sequence shown here is derived from an EMBL/GenBank/DDBJ whole genome shotgun (WGS) entry which is preliminary data.</text>
</comment>
<accession>A0AAV4HIA0</accession>
<feature type="compositionally biased region" description="Basic and acidic residues" evidence="1">
    <location>
        <begin position="558"/>
        <end position="573"/>
    </location>
</feature>
<evidence type="ECO:0000313" key="3">
    <source>
        <dbReference type="Proteomes" id="UP000762676"/>
    </source>
</evidence>
<evidence type="ECO:0000256" key="1">
    <source>
        <dbReference type="SAM" id="MobiDB-lite"/>
    </source>
</evidence>
<name>A0AAV4HIA0_9GAST</name>